<sequence>MTDDKKNKSFTMKLFTKKTSSVEPEVSSGLKRAITSKEGKRANEDDNNEILSSPSVLSKAMVFDFATGENKEHRKSPSTKLDSSGNVKDGDAAKSPKSARASSKDCLALEGKNDTMSPHLAKNKVHTDHKPHSPPLPVEKEDSITEESKSSVTKGKILKGVAVKGLEKLQFNTHHTNRTEYTDKIATVIDSPNTAEEVRTDRIRASIGSSPLVDRVQDPFAKKELSNLKMPIATVKILEDNSSDEYVDQKPNSRKESLKFGAKPKELIEKVHSPIEKPANYMQIDVPAAKYKPPPPLEDNTFVIETTSQKSSPAVIKNKAKGITIRGIEKLQFDVSQPLSLTDPATSSSDTKIIVQKAGTDSKRQSFPVSIADTVSIPSAGIRETDQFIFDEFVVKNSSIKEDKNETDTLDKTPLISPVIGKNPFSSSRDLGMVPSPSAKNIQGIPVSSSTPFGLGLTQTNTSVSKSSGNIVGNSGMPSGSILSQNSSQSISFPKSVENVTSMPKSPSAQNTTLEKSPSNQNNVGISKSPSGQGSGTLTKSPSNQGSGNLTKSPSSQGMGSLGKSLSNLITISISKSPSASNFKPQESESANSNALVNSKPDAAVLKREESFKHRKSVGSRPTSGIFDSPKLSDKSMSEAMKPTAASANVLNTPAEPSEGRLAISVIDLDSRKQSITSAMSSHPSTAHSSRSSVGPESARGIKNFQMQIDKPKMSLYPPPLIEEESTPEDSKNRAPDFKMKGITVRGLENFHVDTKLAIKSNSESELKAISPAIKSSSSEDEEGQTLGKQKKKSKPSLAKIPIATAVSAPEIDRENSDGPRTALISEIPNPFSENYTGPDGADIPSSSTDSPQQHRGKKHIKERRNSKVAQYIAEVKIDTIEEKPEIEKSKSNIAAWLDGSIPEERDVLIKEIKAKEESLKLEIEAFKKEKNELQEELNQLKERYSSSKDALNGDIIAAKQKYDTAAAQVSHLTLSYERVLQEKEQLYQTNLNLQCESNALKLKIEEQLAIHNHVELSIQKSQASRAHDSQRIKELEQKLEELNVDGFTREISDLQTKISRLMADLKCESLEKQALIDQQIQLKEATKVAIQRSSMLEQEIDSLKLRVDRENKIGSSKRAKSEASVREEQEKAEQLCQLENQVKMLKISVETKEANIEALCQRVKSAEIAALKHSENFTVIKEKHDNLEQLNMKRAHEIVQLGQDKSILQDELAECKNAIDRKDQKIKNLTEENKSLHERLAQLEAESSKWTEFANIVDQVETTGANYLAMMQGIKSKLGRV</sequence>
<feature type="region of interest" description="Disordered" evidence="2">
    <location>
        <begin position="458"/>
        <end position="563"/>
    </location>
</feature>
<evidence type="ECO:0000256" key="1">
    <source>
        <dbReference type="SAM" id="Coils"/>
    </source>
</evidence>
<accession>A0AAD5UKJ2</accession>
<protein>
    <submittedName>
        <fullName evidence="3">Uncharacterized protein</fullName>
    </submittedName>
</protein>
<feature type="region of interest" description="Disordered" evidence="2">
    <location>
        <begin position="67"/>
        <end position="155"/>
    </location>
</feature>
<feature type="compositionally biased region" description="Polar residues" evidence="2">
    <location>
        <begin position="845"/>
        <end position="854"/>
    </location>
</feature>
<feature type="region of interest" description="Disordered" evidence="2">
    <location>
        <begin position="577"/>
        <end position="637"/>
    </location>
</feature>
<gene>
    <name evidence="3" type="ORF">HK103_000239</name>
</gene>
<feature type="compositionally biased region" description="Basic and acidic residues" evidence="2">
    <location>
        <begin position="138"/>
        <end position="149"/>
    </location>
</feature>
<organism evidence="3 4">
    <name type="scientific">Boothiomyces macroporosus</name>
    <dbReference type="NCBI Taxonomy" id="261099"/>
    <lineage>
        <taxon>Eukaryota</taxon>
        <taxon>Fungi</taxon>
        <taxon>Fungi incertae sedis</taxon>
        <taxon>Chytridiomycota</taxon>
        <taxon>Chytridiomycota incertae sedis</taxon>
        <taxon>Chytridiomycetes</taxon>
        <taxon>Rhizophydiales</taxon>
        <taxon>Terramycetaceae</taxon>
        <taxon>Boothiomyces</taxon>
    </lineage>
</organism>
<evidence type="ECO:0000256" key="2">
    <source>
        <dbReference type="SAM" id="MobiDB-lite"/>
    </source>
</evidence>
<proteinExistence type="predicted"/>
<feature type="coiled-coil region" evidence="1">
    <location>
        <begin position="910"/>
        <end position="951"/>
    </location>
</feature>
<feature type="region of interest" description="Disordered" evidence="2">
    <location>
        <begin position="758"/>
        <end position="866"/>
    </location>
</feature>
<evidence type="ECO:0000313" key="4">
    <source>
        <dbReference type="Proteomes" id="UP001210925"/>
    </source>
</evidence>
<feature type="compositionally biased region" description="Polar residues" evidence="2">
    <location>
        <begin position="458"/>
        <end position="477"/>
    </location>
</feature>
<evidence type="ECO:0000313" key="3">
    <source>
        <dbReference type="EMBL" id="KAJ3260629.1"/>
    </source>
</evidence>
<feature type="compositionally biased region" description="Basic and acidic residues" evidence="2">
    <location>
        <begin position="35"/>
        <end position="44"/>
    </location>
</feature>
<dbReference type="Proteomes" id="UP001210925">
    <property type="component" value="Unassembled WGS sequence"/>
</dbReference>
<feature type="region of interest" description="Disordered" evidence="2">
    <location>
        <begin position="1"/>
        <end position="54"/>
    </location>
</feature>
<feature type="compositionally biased region" description="Basic residues" evidence="2">
    <location>
        <begin position="855"/>
        <end position="866"/>
    </location>
</feature>
<feature type="coiled-coil region" evidence="1">
    <location>
        <begin position="977"/>
        <end position="1065"/>
    </location>
</feature>
<feature type="compositionally biased region" description="Basic and acidic residues" evidence="2">
    <location>
        <begin position="758"/>
        <end position="767"/>
    </location>
</feature>
<feature type="region of interest" description="Disordered" evidence="2">
    <location>
        <begin position="675"/>
        <end position="737"/>
    </location>
</feature>
<dbReference type="EMBL" id="JADGKB010000010">
    <property type="protein sequence ID" value="KAJ3260629.1"/>
    <property type="molecule type" value="Genomic_DNA"/>
</dbReference>
<keyword evidence="1" id="KW-0175">Coiled coil</keyword>
<feature type="compositionally biased region" description="Low complexity" evidence="2">
    <location>
        <begin position="478"/>
        <end position="496"/>
    </location>
</feature>
<feature type="region of interest" description="Disordered" evidence="2">
    <location>
        <begin position="421"/>
        <end position="445"/>
    </location>
</feature>
<comment type="caution">
    <text evidence="3">The sequence shown here is derived from an EMBL/GenBank/DDBJ whole genome shotgun (WGS) entry which is preliminary data.</text>
</comment>
<reference evidence="3" key="1">
    <citation type="submission" date="2020-05" db="EMBL/GenBank/DDBJ databases">
        <title>Phylogenomic resolution of chytrid fungi.</title>
        <authorList>
            <person name="Stajich J.E."/>
            <person name="Amses K."/>
            <person name="Simmons R."/>
            <person name="Seto K."/>
            <person name="Myers J."/>
            <person name="Bonds A."/>
            <person name="Quandt C.A."/>
            <person name="Barry K."/>
            <person name="Liu P."/>
            <person name="Grigoriev I."/>
            <person name="Longcore J.E."/>
            <person name="James T.Y."/>
        </authorList>
    </citation>
    <scope>NUCLEOTIDE SEQUENCE</scope>
    <source>
        <strain evidence="3">PLAUS21</strain>
    </source>
</reference>
<feature type="compositionally biased region" description="Polar residues" evidence="2">
    <location>
        <begin position="577"/>
        <end position="597"/>
    </location>
</feature>
<name>A0AAD5UKJ2_9FUNG</name>
<feature type="compositionally biased region" description="Polar residues" evidence="2">
    <location>
        <begin position="498"/>
        <end position="563"/>
    </location>
</feature>
<feature type="compositionally biased region" description="Low complexity" evidence="2">
    <location>
        <begin position="677"/>
        <end position="693"/>
    </location>
</feature>
<feature type="coiled-coil region" evidence="1">
    <location>
        <begin position="1206"/>
        <end position="1247"/>
    </location>
</feature>
<keyword evidence="4" id="KW-1185">Reference proteome</keyword>
<feature type="compositionally biased region" description="Low complexity" evidence="2">
    <location>
        <begin position="768"/>
        <end position="777"/>
    </location>
</feature>